<dbReference type="Pfam" id="PF00385">
    <property type="entry name" value="Chromo"/>
    <property type="match status" value="1"/>
</dbReference>
<dbReference type="PROSITE" id="PS50994">
    <property type="entry name" value="INTEGRASE"/>
    <property type="match status" value="1"/>
</dbReference>
<dbReference type="GO" id="GO:0003677">
    <property type="term" value="F:DNA binding"/>
    <property type="evidence" value="ECO:0007669"/>
    <property type="project" value="UniProtKB-KW"/>
</dbReference>
<keyword evidence="9" id="KW-0238">DNA-binding</keyword>
<reference evidence="14" key="1">
    <citation type="submission" date="2013-10" db="EMBL/GenBank/DDBJ databases">
        <title>Genomic analysis of the causative agents of coccidiosis in chickens.</title>
        <authorList>
            <person name="Reid A.J."/>
            <person name="Blake D."/>
            <person name="Billington K."/>
            <person name="Browne H."/>
            <person name="Dunn M."/>
            <person name="Hung S."/>
            <person name="Kawahara F."/>
            <person name="Miranda-Saavedra D."/>
            <person name="Mourier T."/>
            <person name="Nagra H."/>
            <person name="Otto T.D."/>
            <person name="Rawlings N."/>
            <person name="Sanchez A."/>
            <person name="Sanders M."/>
            <person name="Subramaniam C."/>
            <person name="Tay Y."/>
            <person name="Dear P."/>
            <person name="Doerig C."/>
            <person name="Gruber A."/>
            <person name="Parkinson J."/>
            <person name="Shirley M."/>
            <person name="Wan K.L."/>
            <person name="Berriman M."/>
            <person name="Tomley F."/>
            <person name="Pain A."/>
        </authorList>
    </citation>
    <scope>NUCLEOTIDE SEQUENCE [LARGE SCALE GENOMIC DNA]</scope>
    <source>
        <strain evidence="14">Weybridge</strain>
    </source>
</reference>
<feature type="domain" description="Chromo" evidence="12">
    <location>
        <begin position="492"/>
        <end position="536"/>
    </location>
</feature>
<dbReference type="Proteomes" id="UP000030763">
    <property type="component" value="Unassembled WGS sequence"/>
</dbReference>
<sequence>MVSGGDPLGPATKTRGRQTDYRKLAGIPLDHTRRRQTEPSCNEPQDIPQTPELLHPQDLPQIEDEVQLQGGPQLTNEEQPAEDLTTQGEQQPQDKQQPTQSTAYTLDWPSAYAKCQTFSGPYQPAAQQAGRIVQQDIQHRRYSFRYRFPYLQINISGIGLICVPQLPEFLTYILYKHYDHMTAGHRCQKKTYQAISRHYYWPACGNDAILVLVDTLSKITHFIPTRKASSVADSVTLLADRLIRYHGFLDILIWDRDPRFQSEIWTHLCARFNIKRAKSSPYHPQTDGQTERVNRTLEQMIRTYIKSNEKEWEGLLPALELAYNTTHHSSTELSPFEVMIGENRITVADLDILGSLPPTLSPPMTRTFRQLCDRAQGHILRAKWRQKYYADTERREVEYQVGDKVWFSAKHLPALNDCSKFEPRYRGPYSVTELIGKVAYRLALPASYAGHNVFHVSQLIPHRQREKIQVPREAPVGWPPVPDAAGNPTDQFLVDYIMDQRGRGASASYLVKWRGAPEENATWEPAHHLEGCPELV</sequence>
<keyword evidence="8" id="KW-0548">Nucleotidyltransferase</keyword>
<evidence type="ECO:0000313" key="15">
    <source>
        <dbReference type="Proteomes" id="UP000030763"/>
    </source>
</evidence>
<keyword evidence="5" id="KW-0460">Magnesium</keyword>
<dbReference type="EMBL" id="HG718972">
    <property type="protein sequence ID" value="CDJ56530.1"/>
    <property type="molecule type" value="Genomic_DNA"/>
</dbReference>
<gene>
    <name evidence="14" type="ORF">EMWEY_00003240</name>
</gene>
<dbReference type="InterPro" id="IPR023780">
    <property type="entry name" value="Chromo_domain"/>
</dbReference>
<dbReference type="GO" id="GO:0003887">
    <property type="term" value="F:DNA-directed DNA polymerase activity"/>
    <property type="evidence" value="ECO:0007669"/>
    <property type="project" value="UniProtKB-KW"/>
</dbReference>
<evidence type="ECO:0000256" key="2">
    <source>
        <dbReference type="ARBA" id="ARBA00022723"/>
    </source>
</evidence>
<keyword evidence="1" id="KW-0645">Protease</keyword>
<keyword evidence="4" id="KW-0378">Hydrolase</keyword>
<accession>U6M4F1</accession>
<dbReference type="GO" id="GO:0006508">
    <property type="term" value="P:proteolysis"/>
    <property type="evidence" value="ECO:0007669"/>
    <property type="project" value="UniProtKB-KW"/>
</dbReference>
<dbReference type="Pfam" id="PF17921">
    <property type="entry name" value="Integrase_H2C2"/>
    <property type="match status" value="1"/>
</dbReference>
<dbReference type="InterPro" id="IPR036397">
    <property type="entry name" value="RNaseH_sf"/>
</dbReference>
<evidence type="ECO:0000256" key="9">
    <source>
        <dbReference type="ARBA" id="ARBA00023125"/>
    </source>
</evidence>
<evidence type="ECO:0000256" key="5">
    <source>
        <dbReference type="ARBA" id="ARBA00022842"/>
    </source>
</evidence>
<dbReference type="InterPro" id="IPR041588">
    <property type="entry name" value="Integrase_H2C2"/>
</dbReference>
<evidence type="ECO:0000313" key="14">
    <source>
        <dbReference type="EMBL" id="CDJ56530.1"/>
    </source>
</evidence>
<dbReference type="PANTHER" id="PTHR37984">
    <property type="entry name" value="PROTEIN CBG26694"/>
    <property type="match status" value="1"/>
</dbReference>
<dbReference type="SUPFAM" id="SSF53098">
    <property type="entry name" value="Ribonuclease H-like"/>
    <property type="match status" value="1"/>
</dbReference>
<dbReference type="GO" id="GO:0006310">
    <property type="term" value="P:DNA recombination"/>
    <property type="evidence" value="ECO:0007669"/>
    <property type="project" value="UniProtKB-KW"/>
</dbReference>
<evidence type="ECO:0000256" key="4">
    <source>
        <dbReference type="ARBA" id="ARBA00022801"/>
    </source>
</evidence>
<dbReference type="GeneID" id="25334310"/>
<dbReference type="GO" id="GO:0003964">
    <property type="term" value="F:RNA-directed DNA polymerase activity"/>
    <property type="evidence" value="ECO:0007669"/>
    <property type="project" value="UniProtKB-KW"/>
</dbReference>
<evidence type="ECO:0000259" key="12">
    <source>
        <dbReference type="PROSITE" id="PS50013"/>
    </source>
</evidence>
<dbReference type="PANTHER" id="PTHR37984:SF5">
    <property type="entry name" value="PROTEIN NYNRIN-LIKE"/>
    <property type="match status" value="1"/>
</dbReference>
<keyword evidence="3" id="KW-0064">Aspartyl protease</keyword>
<keyword evidence="8" id="KW-0239">DNA-directed DNA polymerase</keyword>
<keyword evidence="10" id="KW-0233">DNA recombination</keyword>
<evidence type="ECO:0000256" key="3">
    <source>
        <dbReference type="ARBA" id="ARBA00022750"/>
    </source>
</evidence>
<reference evidence="14" key="2">
    <citation type="submission" date="2013-10" db="EMBL/GenBank/DDBJ databases">
        <authorList>
            <person name="Aslett M."/>
        </authorList>
    </citation>
    <scope>NUCLEOTIDE SEQUENCE [LARGE SCALE GENOMIC DNA]</scope>
    <source>
        <strain evidence="14">Weybridge</strain>
    </source>
</reference>
<dbReference type="InterPro" id="IPR056924">
    <property type="entry name" value="SH3_Tf2-1"/>
</dbReference>
<keyword evidence="7" id="KW-0695">RNA-directed DNA polymerase</keyword>
<dbReference type="InterPro" id="IPR001584">
    <property type="entry name" value="Integrase_cat-core"/>
</dbReference>
<evidence type="ECO:0000256" key="10">
    <source>
        <dbReference type="ARBA" id="ARBA00023172"/>
    </source>
</evidence>
<dbReference type="GO" id="GO:0046872">
    <property type="term" value="F:metal ion binding"/>
    <property type="evidence" value="ECO:0007669"/>
    <property type="project" value="UniProtKB-KW"/>
</dbReference>
<dbReference type="OMA" id="ERTICSI"/>
<dbReference type="OrthoDB" id="2202254at2759"/>
<dbReference type="Pfam" id="PF24626">
    <property type="entry name" value="SH3_Tf2-1"/>
    <property type="match status" value="1"/>
</dbReference>
<evidence type="ECO:0000256" key="11">
    <source>
        <dbReference type="SAM" id="MobiDB-lite"/>
    </source>
</evidence>
<protein>
    <submittedName>
        <fullName evidence="14">Uncharacterized protein</fullName>
    </submittedName>
</protein>
<dbReference type="AlphaFoldDB" id="U6M4F1"/>
<dbReference type="InterPro" id="IPR050951">
    <property type="entry name" value="Retrovirus_Pol_polyprotein"/>
</dbReference>
<dbReference type="GO" id="GO:0004190">
    <property type="term" value="F:aspartic-type endopeptidase activity"/>
    <property type="evidence" value="ECO:0007669"/>
    <property type="project" value="UniProtKB-KW"/>
</dbReference>
<dbReference type="RefSeq" id="XP_013333181.1">
    <property type="nucleotide sequence ID" value="XM_013477727.1"/>
</dbReference>
<feature type="region of interest" description="Disordered" evidence="11">
    <location>
        <begin position="1"/>
        <end position="101"/>
    </location>
</feature>
<organism evidence="14 15">
    <name type="scientific">Eimeria maxima</name>
    <name type="common">Coccidian parasite</name>
    <dbReference type="NCBI Taxonomy" id="5804"/>
    <lineage>
        <taxon>Eukaryota</taxon>
        <taxon>Sar</taxon>
        <taxon>Alveolata</taxon>
        <taxon>Apicomplexa</taxon>
        <taxon>Conoidasida</taxon>
        <taxon>Coccidia</taxon>
        <taxon>Eucoccidiorida</taxon>
        <taxon>Eimeriorina</taxon>
        <taxon>Eimeriidae</taxon>
        <taxon>Eimeria</taxon>
    </lineage>
</organism>
<dbReference type="InterPro" id="IPR016197">
    <property type="entry name" value="Chromo-like_dom_sf"/>
</dbReference>
<keyword evidence="15" id="KW-1185">Reference proteome</keyword>
<dbReference type="CDD" id="cd00024">
    <property type="entry name" value="CD_CSD"/>
    <property type="match status" value="1"/>
</dbReference>
<evidence type="ECO:0000256" key="1">
    <source>
        <dbReference type="ARBA" id="ARBA00022670"/>
    </source>
</evidence>
<keyword evidence="2" id="KW-0479">Metal-binding</keyword>
<evidence type="ECO:0000256" key="7">
    <source>
        <dbReference type="ARBA" id="ARBA00022918"/>
    </source>
</evidence>
<dbReference type="Gene3D" id="3.30.420.10">
    <property type="entry name" value="Ribonuclease H-like superfamily/Ribonuclease H"/>
    <property type="match status" value="1"/>
</dbReference>
<name>U6M4F1_EIMMA</name>
<dbReference type="SUPFAM" id="SSF54160">
    <property type="entry name" value="Chromo domain-like"/>
    <property type="match status" value="1"/>
</dbReference>
<keyword evidence="6" id="KW-0229">DNA integration</keyword>
<evidence type="ECO:0000259" key="13">
    <source>
        <dbReference type="PROSITE" id="PS50994"/>
    </source>
</evidence>
<dbReference type="GO" id="GO:0015074">
    <property type="term" value="P:DNA integration"/>
    <property type="evidence" value="ECO:0007669"/>
    <property type="project" value="UniProtKB-KW"/>
</dbReference>
<evidence type="ECO:0000256" key="6">
    <source>
        <dbReference type="ARBA" id="ARBA00022908"/>
    </source>
</evidence>
<keyword evidence="8" id="KW-0808">Transferase</keyword>
<feature type="domain" description="Integrase catalytic" evidence="13">
    <location>
        <begin position="183"/>
        <end position="343"/>
    </location>
</feature>
<dbReference type="VEuPathDB" id="ToxoDB:EMWEY_00003240"/>
<dbReference type="InterPro" id="IPR000953">
    <property type="entry name" value="Chromo/chromo_shadow_dom"/>
</dbReference>
<evidence type="ECO:0000256" key="8">
    <source>
        <dbReference type="ARBA" id="ARBA00022932"/>
    </source>
</evidence>
<dbReference type="Gene3D" id="2.40.50.40">
    <property type="match status" value="1"/>
</dbReference>
<feature type="compositionally biased region" description="Low complexity" evidence="11">
    <location>
        <begin position="85"/>
        <end position="101"/>
    </location>
</feature>
<proteinExistence type="predicted"/>
<dbReference type="InterPro" id="IPR012337">
    <property type="entry name" value="RNaseH-like_sf"/>
</dbReference>
<dbReference type="PROSITE" id="PS50013">
    <property type="entry name" value="CHROMO_2"/>
    <property type="match status" value="1"/>
</dbReference>